<feature type="compositionally biased region" description="Low complexity" evidence="1">
    <location>
        <begin position="238"/>
        <end position="284"/>
    </location>
</feature>
<proteinExistence type="predicted"/>
<dbReference type="EMBL" id="LWDG02000228">
    <property type="protein sequence ID" value="KAE8267434.1"/>
    <property type="molecule type" value="Genomic_DNA"/>
</dbReference>
<feature type="region of interest" description="Disordered" evidence="1">
    <location>
        <begin position="238"/>
        <end position="296"/>
    </location>
</feature>
<evidence type="ECO:0000256" key="1">
    <source>
        <dbReference type="SAM" id="MobiDB-lite"/>
    </source>
</evidence>
<evidence type="ECO:0000313" key="2">
    <source>
        <dbReference type="EMBL" id="KAE8267434.1"/>
    </source>
</evidence>
<accession>A0A8X7T3U5</accession>
<feature type="compositionally biased region" description="Low complexity" evidence="1">
    <location>
        <begin position="92"/>
        <end position="105"/>
    </location>
</feature>
<evidence type="ECO:0000313" key="3">
    <source>
        <dbReference type="Proteomes" id="UP000078113"/>
    </source>
</evidence>
<gene>
    <name evidence="2" type="ORF">A4X09_0g4911</name>
</gene>
<feature type="region of interest" description="Disordered" evidence="1">
    <location>
        <begin position="90"/>
        <end position="124"/>
    </location>
</feature>
<feature type="compositionally biased region" description="Low complexity" evidence="1">
    <location>
        <begin position="185"/>
        <end position="198"/>
    </location>
</feature>
<protein>
    <submittedName>
        <fullName evidence="2">Uncharacterized protein</fullName>
    </submittedName>
</protein>
<keyword evidence="3" id="KW-1185">Reference proteome</keyword>
<dbReference type="AlphaFoldDB" id="A0A8X7T3U5"/>
<dbReference type="Proteomes" id="UP000078113">
    <property type="component" value="Unassembled WGS sequence"/>
</dbReference>
<feature type="region of interest" description="Disordered" evidence="1">
    <location>
        <begin position="185"/>
        <end position="218"/>
    </location>
</feature>
<reference evidence="2" key="2">
    <citation type="journal article" date="2019" name="IMA Fungus">
        <title>Genome sequencing and comparison of five Tilletia species to identify candidate genes for the detection of regulated species infecting wheat.</title>
        <authorList>
            <person name="Nguyen H.D.T."/>
            <person name="Sultana T."/>
            <person name="Kesanakurti P."/>
            <person name="Hambleton S."/>
        </authorList>
    </citation>
    <scope>NUCLEOTIDE SEQUENCE</scope>
    <source>
        <strain evidence="2">DAOMC 236422</strain>
    </source>
</reference>
<comment type="caution">
    <text evidence="2">The sequence shown here is derived from an EMBL/GenBank/DDBJ whole genome shotgun (WGS) entry which is preliminary data.</text>
</comment>
<name>A0A8X7T3U5_9BASI</name>
<organism evidence="2 3">
    <name type="scientific">Tilletia walkeri</name>
    <dbReference type="NCBI Taxonomy" id="117179"/>
    <lineage>
        <taxon>Eukaryota</taxon>
        <taxon>Fungi</taxon>
        <taxon>Dikarya</taxon>
        <taxon>Basidiomycota</taxon>
        <taxon>Ustilaginomycotina</taxon>
        <taxon>Exobasidiomycetes</taxon>
        <taxon>Tilletiales</taxon>
        <taxon>Tilletiaceae</taxon>
        <taxon>Tilletia</taxon>
    </lineage>
</organism>
<feature type="compositionally biased region" description="Basic and acidic residues" evidence="1">
    <location>
        <begin position="208"/>
        <end position="218"/>
    </location>
</feature>
<sequence length="397" mass="41459">MSSFAPTLIAPAPCRPIPLVRNRHHQHHQSRYQRLSSSSSLIATPPIAASSSSSSACASPLYHPYSSTAATAAAAASLASAFVFPNRPGPAATPGSAGRRSASAGRHSRPGSLGPNYDNKENSAANATTSPIVAFLTAASPPSLLSTLPEKPLNLDDLSSSTDTVTVDHDLTPTRKIMQSFSASMNLGSASGSSSTSSKVDATPQQQPHDHYAAHTADPRRISSSLLEIPASISSLHAASHSPQLNSGHSSSNSSPALPDSSAFARSVSSPPPTSTSDTPLHPSLIPPSPIPRRLTRNPFARSLSQGGYGLGIAGATSSGNNAAPLPIRSASDFAHVAQDTHSHIFDEPASRFSLDTIGVGLMEIEFDLDSMSADDGGRELLRVERERRKRSFEMHD</sequence>
<reference evidence="2" key="1">
    <citation type="submission" date="2016-04" db="EMBL/GenBank/DDBJ databases">
        <authorList>
            <person name="Nguyen H.D."/>
            <person name="Samba Siva P."/>
            <person name="Cullis J."/>
            <person name="Levesque C.A."/>
            <person name="Hambleton S."/>
        </authorList>
    </citation>
    <scope>NUCLEOTIDE SEQUENCE</scope>
    <source>
        <strain evidence="2">DAOMC 236422</strain>
    </source>
</reference>